<dbReference type="InterPro" id="IPR014722">
    <property type="entry name" value="Rib_uL2_dom2"/>
</dbReference>
<keyword evidence="3" id="KW-0689">Ribosomal protein</keyword>
<feature type="compositionally biased region" description="Basic residues" evidence="8">
    <location>
        <begin position="367"/>
        <end position="378"/>
    </location>
</feature>
<dbReference type="Gene3D" id="2.30.30.30">
    <property type="match status" value="1"/>
</dbReference>
<gene>
    <name evidence="11" type="ORF">WICPIJ_006454</name>
</gene>
<organism evidence="11 12">
    <name type="scientific">Wickerhamomyces pijperi</name>
    <name type="common">Yeast</name>
    <name type="synonym">Pichia pijperi</name>
    <dbReference type="NCBI Taxonomy" id="599730"/>
    <lineage>
        <taxon>Eukaryota</taxon>
        <taxon>Fungi</taxon>
        <taxon>Dikarya</taxon>
        <taxon>Ascomycota</taxon>
        <taxon>Saccharomycotina</taxon>
        <taxon>Saccharomycetes</taxon>
        <taxon>Phaffomycetales</taxon>
        <taxon>Wickerhamomycetaceae</taxon>
        <taxon>Wickerhamomyces</taxon>
    </lineage>
</organism>
<proteinExistence type="inferred from homology"/>
<dbReference type="NCBIfam" id="TIGR01171">
    <property type="entry name" value="rplB_bact"/>
    <property type="match status" value="1"/>
</dbReference>
<dbReference type="OrthoDB" id="268576at2759"/>
<dbReference type="SMART" id="SM01382">
    <property type="entry name" value="Ribosomal_L2_C"/>
    <property type="match status" value="1"/>
</dbReference>
<dbReference type="Proteomes" id="UP000774326">
    <property type="component" value="Unassembled WGS sequence"/>
</dbReference>
<dbReference type="GO" id="GO:0005762">
    <property type="term" value="C:mitochondrial large ribosomal subunit"/>
    <property type="evidence" value="ECO:0007669"/>
    <property type="project" value="TreeGrafter"/>
</dbReference>
<dbReference type="PANTHER" id="PTHR13691:SF5">
    <property type="entry name" value="LARGE RIBOSOMAL SUBUNIT PROTEIN UL2M"/>
    <property type="match status" value="1"/>
</dbReference>
<keyword evidence="12" id="KW-1185">Reference proteome</keyword>
<comment type="subcellular location">
    <subcellularLocation>
        <location evidence="1">Mitochondrion</location>
    </subcellularLocation>
</comment>
<reference evidence="11" key="1">
    <citation type="journal article" date="2021" name="Open Biol.">
        <title>Shared evolutionary footprints suggest mitochondrial oxidative damage underlies multiple complex I losses in fungi.</title>
        <authorList>
            <person name="Schikora-Tamarit M.A."/>
            <person name="Marcet-Houben M."/>
            <person name="Nosek J."/>
            <person name="Gabaldon T."/>
        </authorList>
    </citation>
    <scope>NUCLEOTIDE SEQUENCE</scope>
    <source>
        <strain evidence="11">CBS2887</strain>
    </source>
</reference>
<comment type="caution">
    <text evidence="11">The sequence shown here is derived from an EMBL/GenBank/DDBJ whole genome shotgun (WGS) entry which is preliminary data.</text>
</comment>
<evidence type="ECO:0000256" key="8">
    <source>
        <dbReference type="SAM" id="MobiDB-lite"/>
    </source>
</evidence>
<comment type="similarity">
    <text evidence="2">Belongs to the universal ribosomal protein uL2 family.</text>
</comment>
<dbReference type="SUPFAM" id="SSF50104">
    <property type="entry name" value="Translation proteins SH3-like domain"/>
    <property type="match status" value="1"/>
</dbReference>
<dbReference type="Gene3D" id="4.10.950.10">
    <property type="entry name" value="Ribosomal protein L2, domain 3"/>
    <property type="match status" value="1"/>
</dbReference>
<dbReference type="InterPro" id="IPR012340">
    <property type="entry name" value="NA-bd_OB-fold"/>
</dbReference>
<reference evidence="11" key="2">
    <citation type="submission" date="2021-01" db="EMBL/GenBank/DDBJ databases">
        <authorList>
            <person name="Schikora-Tamarit M.A."/>
        </authorList>
    </citation>
    <scope>NUCLEOTIDE SEQUENCE</scope>
    <source>
        <strain evidence="11">CBS2887</strain>
    </source>
</reference>
<dbReference type="SUPFAM" id="SSF50249">
    <property type="entry name" value="Nucleic acid-binding proteins"/>
    <property type="match status" value="1"/>
</dbReference>
<evidence type="ECO:0000256" key="5">
    <source>
        <dbReference type="ARBA" id="ARBA00023274"/>
    </source>
</evidence>
<sequence>MFRSVVACLPSRISYASVATRIPFSAIRNQSTTSPSTASSTSTEEPASLLSQITRSQLITIPPKDADLTALEKQDELIRKRRKLTKTIVEIKKFKPRSPGRRWFRAPIYIHLWKGAPYKPLTRAILSTGGRNNTGHITTRFRGGGHKRRARLIDFTRMESGNQEVLRIEYDPTRTSHIALLKNLETGKISYILASDGLRAGDIVGSYRSGIPKDLIEEMGGKIDPAILSARTNQKGNCLPLNMIPIGSIIHAVGITKNGPAKFCRSAGTYGRLMQKIPEKNKAIVKLQSGEHRYVSIDACATLGIVSNIDHQHAKWGKAGRARYRGFRPHVRGVAMNKCDHPHGGGRGKSKSNKLSMSPWGTLAKGYKTRRGKHNNPLKVKDRPRGKDKK</sequence>
<keyword evidence="4" id="KW-0496">Mitochondrion</keyword>
<evidence type="ECO:0000259" key="10">
    <source>
        <dbReference type="SMART" id="SM01383"/>
    </source>
</evidence>
<evidence type="ECO:0000256" key="1">
    <source>
        <dbReference type="ARBA" id="ARBA00004173"/>
    </source>
</evidence>
<dbReference type="SMART" id="SM01383">
    <property type="entry name" value="Ribosomal_L2"/>
    <property type="match status" value="1"/>
</dbReference>
<keyword evidence="5" id="KW-0687">Ribonucleoprotein</keyword>
<evidence type="ECO:0000256" key="2">
    <source>
        <dbReference type="ARBA" id="ARBA00005636"/>
    </source>
</evidence>
<dbReference type="FunFam" id="4.10.950.10:FF:000001">
    <property type="entry name" value="50S ribosomal protein L2"/>
    <property type="match status" value="1"/>
</dbReference>
<comment type="function">
    <text evidence="6">Component of the mitochondrial ribosome (mitoribosome), a dedicated translation machinery responsible for the synthesis of mitochondrial genome-encoded proteins, including at least some of the essential transmembrane subunits of the mitochondrial respiratory chain. The mitoribosomes are attached to the mitochondrial inner membrane and translation products are cotranslationally integrated into the membrane.</text>
</comment>
<feature type="region of interest" description="Disordered" evidence="8">
    <location>
        <begin position="335"/>
        <end position="390"/>
    </location>
</feature>
<dbReference type="InterPro" id="IPR022666">
    <property type="entry name" value="Ribosomal_uL2_RNA-bd_dom"/>
</dbReference>
<dbReference type="AlphaFoldDB" id="A0A9P8TKZ3"/>
<evidence type="ECO:0000313" key="11">
    <source>
        <dbReference type="EMBL" id="KAH3682579.1"/>
    </source>
</evidence>
<dbReference type="InterPro" id="IPR014726">
    <property type="entry name" value="Ribosomal_uL2_dom3"/>
</dbReference>
<evidence type="ECO:0000256" key="4">
    <source>
        <dbReference type="ARBA" id="ARBA00023128"/>
    </source>
</evidence>
<dbReference type="FunFam" id="2.40.50.140:FF:000128">
    <property type="entry name" value="50S ribosomal protein L2"/>
    <property type="match status" value="1"/>
</dbReference>
<name>A0A9P8TKZ3_WICPI</name>
<dbReference type="InterPro" id="IPR005880">
    <property type="entry name" value="Ribosomal_uL2_bac/org-type"/>
</dbReference>
<accession>A0A9P8TKZ3</accession>
<evidence type="ECO:0000256" key="7">
    <source>
        <dbReference type="ARBA" id="ARBA00069872"/>
    </source>
</evidence>
<dbReference type="InterPro" id="IPR002171">
    <property type="entry name" value="Ribosomal_uL2"/>
</dbReference>
<evidence type="ECO:0000313" key="12">
    <source>
        <dbReference type="Proteomes" id="UP000774326"/>
    </source>
</evidence>
<dbReference type="GO" id="GO:0003723">
    <property type="term" value="F:RNA binding"/>
    <property type="evidence" value="ECO:0007669"/>
    <property type="project" value="InterPro"/>
</dbReference>
<dbReference type="InterPro" id="IPR008991">
    <property type="entry name" value="Translation_prot_SH3-like_sf"/>
</dbReference>
<dbReference type="Pfam" id="PF00181">
    <property type="entry name" value="Ribosomal_L2_N"/>
    <property type="match status" value="1"/>
</dbReference>
<evidence type="ECO:0000256" key="3">
    <source>
        <dbReference type="ARBA" id="ARBA00022980"/>
    </source>
</evidence>
<dbReference type="InterPro" id="IPR022671">
    <property type="entry name" value="Ribosomal_uL2_CS"/>
</dbReference>
<dbReference type="InterPro" id="IPR022669">
    <property type="entry name" value="Ribosomal_uL2_C"/>
</dbReference>
<evidence type="ECO:0000259" key="9">
    <source>
        <dbReference type="SMART" id="SM01382"/>
    </source>
</evidence>
<protein>
    <recommendedName>
        <fullName evidence="7">Large ribosomal subunit protein uL2m</fullName>
    </recommendedName>
</protein>
<dbReference type="GO" id="GO:0032543">
    <property type="term" value="P:mitochondrial translation"/>
    <property type="evidence" value="ECO:0007669"/>
    <property type="project" value="TreeGrafter"/>
</dbReference>
<dbReference type="PANTHER" id="PTHR13691">
    <property type="entry name" value="RIBOSOMAL PROTEIN L2"/>
    <property type="match status" value="1"/>
</dbReference>
<dbReference type="GO" id="GO:0003735">
    <property type="term" value="F:structural constituent of ribosome"/>
    <property type="evidence" value="ECO:0007669"/>
    <property type="project" value="InterPro"/>
</dbReference>
<dbReference type="GO" id="GO:0016740">
    <property type="term" value="F:transferase activity"/>
    <property type="evidence" value="ECO:0007669"/>
    <property type="project" value="InterPro"/>
</dbReference>
<evidence type="ECO:0000256" key="6">
    <source>
        <dbReference type="ARBA" id="ARBA00037226"/>
    </source>
</evidence>
<dbReference type="Pfam" id="PF03947">
    <property type="entry name" value="Ribosomal_L2_C"/>
    <property type="match status" value="1"/>
</dbReference>
<dbReference type="Gene3D" id="2.40.50.140">
    <property type="entry name" value="Nucleic acid-binding proteins"/>
    <property type="match status" value="1"/>
</dbReference>
<feature type="domain" description="Large ribosomal subunit protein uL2 C-terminal" evidence="9">
    <location>
        <begin position="233"/>
        <end position="363"/>
    </location>
</feature>
<feature type="domain" description="Large ribosomal subunit protein uL2 RNA-binding" evidence="10">
    <location>
        <begin position="130"/>
        <end position="206"/>
    </location>
</feature>
<feature type="compositionally biased region" description="Basic and acidic residues" evidence="8">
    <location>
        <begin position="379"/>
        <end position="390"/>
    </location>
</feature>
<dbReference type="PROSITE" id="PS00467">
    <property type="entry name" value="RIBOSOMAL_L2"/>
    <property type="match status" value="1"/>
</dbReference>
<dbReference type="EMBL" id="JAEUBG010003603">
    <property type="protein sequence ID" value="KAH3682579.1"/>
    <property type="molecule type" value="Genomic_DNA"/>
</dbReference>